<dbReference type="Proteomes" id="UP001211907">
    <property type="component" value="Unassembled WGS sequence"/>
</dbReference>
<evidence type="ECO:0000313" key="2">
    <source>
        <dbReference type="Proteomes" id="UP001211907"/>
    </source>
</evidence>
<proteinExistence type="predicted"/>
<comment type="caution">
    <text evidence="1">The sequence shown here is derived from an EMBL/GenBank/DDBJ whole genome shotgun (WGS) entry which is preliminary data.</text>
</comment>
<keyword evidence="2" id="KW-1185">Reference proteome</keyword>
<protein>
    <submittedName>
        <fullName evidence="1">Uncharacterized protein</fullName>
    </submittedName>
</protein>
<dbReference type="EMBL" id="JADGJH010003532">
    <property type="protein sequence ID" value="KAJ3090316.1"/>
    <property type="molecule type" value="Genomic_DNA"/>
</dbReference>
<dbReference type="AlphaFoldDB" id="A0AAD5SNV9"/>
<gene>
    <name evidence="1" type="ORF">HK100_007489</name>
</gene>
<sequence>MPNWNCTVVASAYLPRNFSCTIYEGSGSDLLWADGVECVSDSCSATVFENRTIDGNSVNVGTGSSCANSSPFDQKPIVSGVCLPTVPSVRPVAGTFWATTISIAAYSTSDSACVGSMVSLGTAATQACLPFPNSSDFFSLYQDLSNNIYLLRYSNNFCFTLLSTTKVPPASPCVSGIKFTITNSTNQGFEVDINLSSQNVTQSISYSPTYTTCAASSLAKCYKDATDFNLTTYALQIFGPSEPFFIQTIYIQSPNEDCSAGAKFQNAVPLYQCSNNKFNWLMNDNATLVVSNYGGDGNCQGSPTSAMQFSVNSCSYNEYQTVFNLDA</sequence>
<accession>A0AAD5SNV9</accession>
<reference evidence="1" key="1">
    <citation type="submission" date="2020-05" db="EMBL/GenBank/DDBJ databases">
        <title>Phylogenomic resolution of chytrid fungi.</title>
        <authorList>
            <person name="Stajich J.E."/>
            <person name="Amses K."/>
            <person name="Simmons R."/>
            <person name="Seto K."/>
            <person name="Myers J."/>
            <person name="Bonds A."/>
            <person name="Quandt C.A."/>
            <person name="Barry K."/>
            <person name="Liu P."/>
            <person name="Grigoriev I."/>
            <person name="Longcore J.E."/>
            <person name="James T.Y."/>
        </authorList>
    </citation>
    <scope>NUCLEOTIDE SEQUENCE</scope>
    <source>
        <strain evidence="1">JEL0513</strain>
    </source>
</reference>
<evidence type="ECO:0000313" key="1">
    <source>
        <dbReference type="EMBL" id="KAJ3090316.1"/>
    </source>
</evidence>
<name>A0AAD5SNV9_9FUNG</name>
<organism evidence="1 2">
    <name type="scientific">Physocladia obscura</name>
    <dbReference type="NCBI Taxonomy" id="109957"/>
    <lineage>
        <taxon>Eukaryota</taxon>
        <taxon>Fungi</taxon>
        <taxon>Fungi incertae sedis</taxon>
        <taxon>Chytridiomycota</taxon>
        <taxon>Chytridiomycota incertae sedis</taxon>
        <taxon>Chytridiomycetes</taxon>
        <taxon>Chytridiales</taxon>
        <taxon>Chytriomycetaceae</taxon>
        <taxon>Physocladia</taxon>
    </lineage>
</organism>